<evidence type="ECO:0000256" key="8">
    <source>
        <dbReference type="SAM" id="MobiDB-lite"/>
    </source>
</evidence>
<feature type="compositionally biased region" description="Basic and acidic residues" evidence="8">
    <location>
        <begin position="545"/>
        <end position="559"/>
    </location>
</feature>
<feature type="transmembrane region" description="Helical" evidence="9">
    <location>
        <begin position="1132"/>
        <end position="1158"/>
    </location>
</feature>
<dbReference type="WBParaSite" id="Gr19_v10_g10510.t2">
    <property type="protein sequence ID" value="Gr19_v10_g10510.t2"/>
    <property type="gene ID" value="Gr19_v10_g10510"/>
</dbReference>
<evidence type="ECO:0000256" key="2">
    <source>
        <dbReference type="ARBA" id="ARBA00004496"/>
    </source>
</evidence>
<evidence type="ECO:0000256" key="4">
    <source>
        <dbReference type="ARBA" id="ARBA00022490"/>
    </source>
</evidence>
<evidence type="ECO:0000256" key="1">
    <source>
        <dbReference type="ARBA" id="ARBA00004123"/>
    </source>
</evidence>
<dbReference type="GO" id="GO:0005634">
    <property type="term" value="C:nucleus"/>
    <property type="evidence" value="ECO:0007669"/>
    <property type="project" value="UniProtKB-SubCell"/>
</dbReference>
<dbReference type="PANTHER" id="PTHR13587:SF7">
    <property type="entry name" value="INTEGRATOR COMPLEX SUBUNIT 3"/>
    <property type="match status" value="1"/>
</dbReference>
<comment type="function">
    <text evidence="7">Component of the integrator complex, a multiprotein complex that terminates RNA polymerase II (Pol II) transcription in the promoter-proximal region of genes. The integrator complex provides a quality checkpoint during transcription elongation by driving premature transcription termination of transcripts that are unfavorably configured for transcriptional elongation: the complex terminates transcription by (1) catalyzing dephosphorylation of the C-terminal domain (CTD) of Pol II subunit Polr2A/Rbp1 and Spt5, and (2) degrading the exiting nascent RNA transcript via endonuclease activity. The integrator complex is also involved in the 3'-end processing of the U7 snRNA, and also the spliceosomal snRNAs U1, U2, U4 and U5.</text>
</comment>
<dbReference type="Pfam" id="PF24566">
    <property type="entry name" value="HEAT_Ints3_C"/>
    <property type="match status" value="2"/>
</dbReference>
<feature type="domain" description="Integrator complex subunit 3 N-terminal" evidence="10">
    <location>
        <begin position="78"/>
        <end position="437"/>
    </location>
</feature>
<keyword evidence="12" id="KW-1185">Reference proteome</keyword>
<feature type="region of interest" description="Disordered" evidence="8">
    <location>
        <begin position="1012"/>
        <end position="1032"/>
    </location>
</feature>
<reference evidence="13" key="1">
    <citation type="submission" date="2022-11" db="UniProtKB">
        <authorList>
            <consortium name="WormBaseParasite"/>
        </authorList>
    </citation>
    <scope>IDENTIFICATION</scope>
</reference>
<evidence type="ECO:0000256" key="9">
    <source>
        <dbReference type="SAM" id="Phobius"/>
    </source>
</evidence>
<evidence type="ECO:0000256" key="7">
    <source>
        <dbReference type="ARBA" id="ARBA00054331"/>
    </source>
</evidence>
<dbReference type="InterPro" id="IPR056518">
    <property type="entry name" value="HEAT_Ints3_C"/>
</dbReference>
<evidence type="ECO:0000256" key="3">
    <source>
        <dbReference type="ARBA" id="ARBA00006130"/>
    </source>
</evidence>
<dbReference type="Proteomes" id="UP000887572">
    <property type="component" value="Unplaced"/>
</dbReference>
<dbReference type="InterPro" id="IPR019333">
    <property type="entry name" value="INTS3_N"/>
</dbReference>
<evidence type="ECO:0000259" key="11">
    <source>
        <dbReference type="Pfam" id="PF24566"/>
    </source>
</evidence>
<evidence type="ECO:0000256" key="5">
    <source>
        <dbReference type="ARBA" id="ARBA00023242"/>
    </source>
</evidence>
<comment type="subcellular location">
    <subcellularLocation>
        <location evidence="2">Cytoplasm</location>
    </subcellularLocation>
    <subcellularLocation>
        <location evidence="1">Nucleus</location>
    </subcellularLocation>
</comment>
<name>A0A914GRI8_GLORO</name>
<evidence type="ECO:0000313" key="12">
    <source>
        <dbReference type="Proteomes" id="UP000887572"/>
    </source>
</evidence>
<feature type="compositionally biased region" description="Basic and acidic residues" evidence="8">
    <location>
        <begin position="521"/>
        <end position="530"/>
    </location>
</feature>
<feature type="domain" description="Ints3-like C-terminal" evidence="11">
    <location>
        <begin position="777"/>
        <end position="998"/>
    </location>
</feature>
<dbReference type="InterPro" id="IPR045334">
    <property type="entry name" value="INTS3"/>
</dbReference>
<dbReference type="Pfam" id="PF10189">
    <property type="entry name" value="Ints3_N"/>
    <property type="match status" value="1"/>
</dbReference>
<organism evidence="12 13">
    <name type="scientific">Globodera rostochiensis</name>
    <name type="common">Golden nematode worm</name>
    <name type="synonym">Heterodera rostochiensis</name>
    <dbReference type="NCBI Taxonomy" id="31243"/>
    <lineage>
        <taxon>Eukaryota</taxon>
        <taxon>Metazoa</taxon>
        <taxon>Ecdysozoa</taxon>
        <taxon>Nematoda</taxon>
        <taxon>Chromadorea</taxon>
        <taxon>Rhabditida</taxon>
        <taxon>Tylenchina</taxon>
        <taxon>Tylenchomorpha</taxon>
        <taxon>Tylenchoidea</taxon>
        <taxon>Heteroderidae</taxon>
        <taxon>Heteroderinae</taxon>
        <taxon>Globodera</taxon>
    </lineage>
</organism>
<comment type="similarity">
    <text evidence="3">Belongs to the Integrator subunit 3 family.</text>
</comment>
<dbReference type="SUPFAM" id="SSF53335">
    <property type="entry name" value="S-adenosyl-L-methionine-dependent methyltransferases"/>
    <property type="match status" value="1"/>
</dbReference>
<keyword evidence="4" id="KW-0963">Cytoplasm</keyword>
<dbReference type="GO" id="GO:0005737">
    <property type="term" value="C:cytoplasm"/>
    <property type="evidence" value="ECO:0007669"/>
    <property type="project" value="UniProtKB-SubCell"/>
</dbReference>
<keyword evidence="9" id="KW-1133">Transmembrane helix</keyword>
<keyword evidence="5" id="KW-0539">Nucleus</keyword>
<keyword evidence="9" id="KW-0472">Membrane</keyword>
<evidence type="ECO:0000259" key="10">
    <source>
        <dbReference type="Pfam" id="PF10189"/>
    </source>
</evidence>
<proteinExistence type="inferred from homology"/>
<dbReference type="InterPro" id="IPR029063">
    <property type="entry name" value="SAM-dependent_MTases_sf"/>
</dbReference>
<evidence type="ECO:0000313" key="13">
    <source>
        <dbReference type="WBParaSite" id="Gr19_v10_g10510.t2"/>
    </source>
</evidence>
<evidence type="ECO:0000256" key="6">
    <source>
        <dbReference type="ARBA" id="ARBA00032741"/>
    </source>
</evidence>
<sequence>MVNPILTKLQSNNVNSSNGQQSHQNPSTSFPSLLLLPGRRNEHIDIMEKNYHSTAERIISLSEAEMKDFMLNNVAIRNEILDGIFCAFLIENPSAKYLKYVHVYDAGWNRMLYNANFVLIEAFSFLKPEYRRQMVKFFAETIKMNVPSVDACLSNLFRALSDGTEFCETCQFAFSVAKILNANPEWIIGLKKNSLALADAFAFMARFIADLQLVVANSSFTGVEPFKSTLISVCELLIRERFSDLAGIMGKDLLISLMRLAKLPQFQNVWKSLLHNPTSLVANISLKQLLLYMPMDKFLGSRVSVSISRKIDDLKKPIERNKFSADLAAFKNAHLSGPDGGTMRAEIIRHIWVHLKQEESNHECYEARAALLGCILRTAKVGAEQQWCKLMLFWEWFGFEPRLGHLVIEPAFSTIQNMLNYHPKLGNSLIDFLIRESQSVGKSECSHLRCVGSSEIGTSAEGTIPFNISRFVPEKTTTSLGLTKSETVDATAMQPNGKETLAEGYGQIKKPKVFHTKNLKKNLDEAKTGNKEYSQFTRKRKRTKSREEPKGEESAELRPHSVLHAHHSPAVPSTSGAMSCDSWPPTQRGSILEGRMNESIEDGGDINRLQNLLAMVRGEFQEHLEELDKALADSLFDTEEFDIEQAECIAHCLLQIFLEGTTGCFPENDLTDHPIFTLFRVIAQSEEGAESRKSLLMILAKMRNECACVGYLFLSFLRKVESDAASRRGGGEEESRRASDTYRSLCETMELSLETVLIRDLEKCSFDNVNLFARLLHIDPHQLSGLMSEIARENIVLFSPEDILDLLQGSLKWESMEQFMLWQLVQVEAVEFDKFLDLLQTLNYAQHPEATAAILVILRNMEPDPEASVMRSLLRNLFLRQPDRDLFTVDALKLLVDYSNNISPMSDTFCKLVKNALHSNDISAPPVGQVKPGKAPRVLSVEYLLDHLDRFRRHCLEKESKGAETLLNNALLLDLFTSLKSNPKLGEIRSRFGELFTLMDILLEGKKVQEVGRHRRSGKGRGGSKLSSKSAFDLDPSDGPVVKKKRKMVDAVICGFLADNDPLMPPYFRTVRNWCRRTTSLKRGQTMPLILMDEASRDGNGAYCSDADVRSDFLPGWSVRGRRRSHRKLARLNGCIAMTVFTFVLGLFCLAALLFIPWPIIDRTFADVPPDDADLRFVEVAKICGNDGHCRTVADIIARKSNSARRAMFFDGLTDGFESEVPLIRPKNATVDDSDTRLWHVDHGTLLNEYVAAMALMPFLVGSLTVRSDGYGLSSADELADIAIVGLGGGSLDAFLHLKFPWFNITVYERDVSVVELAKQWFDISDDRTRRTVIGDGVIAISEHAGKGDHLNAIILDACDFSPYISCPAAPFITLEMLRKAKSALRPLGVFVLNVLPATQRDEERTVALLQQKLLSVFPLCARMKMGRQLNSVFACLPYAASTRDRDDLVRLWQQRKDEVGGQLRLQTLLRGSRLTIGGPSH</sequence>
<protein>
    <recommendedName>
        <fullName evidence="6">SOSS complex subunit A homolog</fullName>
    </recommendedName>
</protein>
<feature type="region of interest" description="Disordered" evidence="8">
    <location>
        <begin position="521"/>
        <end position="560"/>
    </location>
</feature>
<dbReference type="PANTHER" id="PTHR13587">
    <property type="entry name" value="INTEGRATOR COMPLEX SUBUNIT 3"/>
    <property type="match status" value="1"/>
</dbReference>
<dbReference type="Gene3D" id="3.40.50.150">
    <property type="entry name" value="Vaccinia Virus protein VP39"/>
    <property type="match status" value="1"/>
</dbReference>
<keyword evidence="9" id="KW-0812">Transmembrane</keyword>
<accession>A0A914GRI8</accession>
<feature type="domain" description="Ints3-like C-terminal" evidence="11">
    <location>
        <begin position="626"/>
        <end position="775"/>
    </location>
</feature>